<reference evidence="2 3" key="1">
    <citation type="journal article" date="2010" name="Science">
        <title>Genomic comparison of the ants Camponotus floridanus and Harpegnathos saltator.</title>
        <authorList>
            <person name="Bonasio R."/>
            <person name="Zhang G."/>
            <person name="Ye C."/>
            <person name="Mutti N.S."/>
            <person name="Fang X."/>
            <person name="Qin N."/>
            <person name="Donahue G."/>
            <person name="Yang P."/>
            <person name="Li Q."/>
            <person name="Li C."/>
            <person name="Zhang P."/>
            <person name="Huang Z."/>
            <person name="Berger S.L."/>
            <person name="Reinberg D."/>
            <person name="Wang J."/>
            <person name="Liebig J."/>
        </authorList>
    </citation>
    <scope>NUCLEOTIDE SEQUENCE [LARGE SCALE GENOMIC DNA]</scope>
    <source>
        <strain evidence="3">C129</strain>
    </source>
</reference>
<evidence type="ECO:0000313" key="2">
    <source>
        <dbReference type="EMBL" id="EFN67631.1"/>
    </source>
</evidence>
<proteinExistence type="predicted"/>
<feature type="compositionally biased region" description="Basic and acidic residues" evidence="1">
    <location>
        <begin position="208"/>
        <end position="225"/>
    </location>
</feature>
<evidence type="ECO:0000313" key="3">
    <source>
        <dbReference type="Proteomes" id="UP000000311"/>
    </source>
</evidence>
<keyword evidence="3" id="KW-1185">Reference proteome</keyword>
<dbReference type="AlphaFoldDB" id="E2AG04"/>
<gene>
    <name evidence="2" type="ORF">EAG_02992</name>
</gene>
<evidence type="ECO:0000256" key="1">
    <source>
        <dbReference type="SAM" id="MobiDB-lite"/>
    </source>
</evidence>
<organism evidence="3">
    <name type="scientific">Camponotus floridanus</name>
    <name type="common">Florida carpenter ant</name>
    <dbReference type="NCBI Taxonomy" id="104421"/>
    <lineage>
        <taxon>Eukaryota</taxon>
        <taxon>Metazoa</taxon>
        <taxon>Ecdysozoa</taxon>
        <taxon>Arthropoda</taxon>
        <taxon>Hexapoda</taxon>
        <taxon>Insecta</taxon>
        <taxon>Pterygota</taxon>
        <taxon>Neoptera</taxon>
        <taxon>Endopterygota</taxon>
        <taxon>Hymenoptera</taxon>
        <taxon>Apocrita</taxon>
        <taxon>Aculeata</taxon>
        <taxon>Formicoidea</taxon>
        <taxon>Formicidae</taxon>
        <taxon>Formicinae</taxon>
        <taxon>Camponotus</taxon>
    </lineage>
</organism>
<feature type="region of interest" description="Disordered" evidence="1">
    <location>
        <begin position="199"/>
        <end position="229"/>
    </location>
</feature>
<dbReference type="InParanoid" id="E2AG04"/>
<accession>E2AG04</accession>
<dbReference type="Proteomes" id="UP000000311">
    <property type="component" value="Unassembled WGS sequence"/>
</dbReference>
<sequence length="489" mass="55774">MHDAQSCILGGVAFLPAEPEEDCNFSRLSRRCVGGLKKNLAAPRCNFRYCDLEHLSGTRKIPENPTCHLRFLRQVVGGYTSSIHYGIGLRNARFMERILVAELSPACNRDYRDGSSWPTKRMSQDENVKEILRDSGRIFEGFFLPDSFKRFKFIYDKQVQGIFYVSDSTKSEFCFTFREIKNKIETLFHLPLKKSVHHLHRRSPKVPQHRDRLPIEEPRKKEESHFLQNQKISKESKRENLLKARILRSLRVREESGSVLQSSLEGPEGEPFGSTFWSSRGINLAAISSSLLFTEGVKANSSKKKALVAYESFLKLYNKIARDFVESGDLLISRCLKRLLSRSSFRLHRRIPRIQRDIDCEMKKEKRDELTEYSKGGGIEIAGKTRRRNKGEDRKEADAGDTHLRAWDRAVVAAIAEASLGAEGRFATAAAKREISAELLRRSGRFDIGAGSRGLRTGCPRLSESAVNGRFLRSFGDENFNTKMLRKTS</sequence>
<name>E2AG04_CAMFO</name>
<protein>
    <submittedName>
        <fullName evidence="2">Uncharacterized protein</fullName>
    </submittedName>
</protein>
<dbReference type="EMBL" id="GL439190">
    <property type="protein sequence ID" value="EFN67631.1"/>
    <property type="molecule type" value="Genomic_DNA"/>
</dbReference>